<evidence type="ECO:0000256" key="4">
    <source>
        <dbReference type="PROSITE-ProRule" id="PRU00134"/>
    </source>
</evidence>
<evidence type="ECO:0000256" key="1">
    <source>
        <dbReference type="ARBA" id="ARBA00022723"/>
    </source>
</evidence>
<keyword evidence="7" id="KW-1185">Reference proteome</keyword>
<dbReference type="EMBL" id="JAACJM010000014">
    <property type="protein sequence ID" value="KAF5368927.1"/>
    <property type="molecule type" value="Genomic_DNA"/>
</dbReference>
<proteinExistence type="predicted"/>
<name>A0A8H5GQ29_9AGAR</name>
<keyword evidence="2 4" id="KW-0863">Zinc-finger</keyword>
<dbReference type="Gene3D" id="6.10.140.2220">
    <property type="match status" value="1"/>
</dbReference>
<dbReference type="InterPro" id="IPR002893">
    <property type="entry name" value="Znf_MYND"/>
</dbReference>
<keyword evidence="1" id="KW-0479">Metal-binding</keyword>
<evidence type="ECO:0000313" key="7">
    <source>
        <dbReference type="Proteomes" id="UP000559256"/>
    </source>
</evidence>
<dbReference type="SUPFAM" id="SSF144232">
    <property type="entry name" value="HIT/MYND zinc finger-like"/>
    <property type="match status" value="1"/>
</dbReference>
<dbReference type="Proteomes" id="UP000559256">
    <property type="component" value="Unassembled WGS sequence"/>
</dbReference>
<protein>
    <recommendedName>
        <fullName evidence="5">MYND-type domain-containing protein</fullName>
    </recommendedName>
</protein>
<organism evidence="6 7">
    <name type="scientific">Tetrapyrgos nigripes</name>
    <dbReference type="NCBI Taxonomy" id="182062"/>
    <lineage>
        <taxon>Eukaryota</taxon>
        <taxon>Fungi</taxon>
        <taxon>Dikarya</taxon>
        <taxon>Basidiomycota</taxon>
        <taxon>Agaricomycotina</taxon>
        <taxon>Agaricomycetes</taxon>
        <taxon>Agaricomycetidae</taxon>
        <taxon>Agaricales</taxon>
        <taxon>Marasmiineae</taxon>
        <taxon>Marasmiaceae</taxon>
        <taxon>Tetrapyrgos</taxon>
    </lineage>
</organism>
<dbReference type="PROSITE" id="PS50865">
    <property type="entry name" value="ZF_MYND_2"/>
    <property type="match status" value="1"/>
</dbReference>
<dbReference type="Pfam" id="PF01753">
    <property type="entry name" value="zf-MYND"/>
    <property type="match status" value="1"/>
</dbReference>
<keyword evidence="3" id="KW-0862">Zinc</keyword>
<evidence type="ECO:0000256" key="2">
    <source>
        <dbReference type="ARBA" id="ARBA00022771"/>
    </source>
</evidence>
<sequence length="205" mass="23555">MPEVSPDVQPYFDAGLGVTSQIFAELQANPDIMRAAVDMLQQRKGQMLRSALQMFGRADEMEPAYLFAMDFVDFFPKPWSGILSKLEGHKRMSEWNKEVDRYIETMHDPRNRIDIEVESKIGPHGGPLYRFCEAEDCDKVEGRDLDKMKACSQCQLVFYCSKECQKSSWKAHKDECKLKKHPPQQLHAQWLMEQLMVGMSGVAGM</sequence>
<dbReference type="GO" id="GO:0008270">
    <property type="term" value="F:zinc ion binding"/>
    <property type="evidence" value="ECO:0007669"/>
    <property type="project" value="UniProtKB-KW"/>
</dbReference>
<evidence type="ECO:0000259" key="5">
    <source>
        <dbReference type="PROSITE" id="PS50865"/>
    </source>
</evidence>
<dbReference type="OrthoDB" id="432970at2759"/>
<comment type="caution">
    <text evidence="6">The sequence shown here is derived from an EMBL/GenBank/DDBJ whole genome shotgun (WGS) entry which is preliminary data.</text>
</comment>
<gene>
    <name evidence="6" type="ORF">D9758_002888</name>
</gene>
<feature type="domain" description="MYND-type" evidence="5">
    <location>
        <begin position="134"/>
        <end position="176"/>
    </location>
</feature>
<reference evidence="6 7" key="1">
    <citation type="journal article" date="2020" name="ISME J.">
        <title>Uncovering the hidden diversity of litter-decomposition mechanisms in mushroom-forming fungi.</title>
        <authorList>
            <person name="Floudas D."/>
            <person name="Bentzer J."/>
            <person name="Ahren D."/>
            <person name="Johansson T."/>
            <person name="Persson P."/>
            <person name="Tunlid A."/>
        </authorList>
    </citation>
    <scope>NUCLEOTIDE SEQUENCE [LARGE SCALE GENOMIC DNA]</scope>
    <source>
        <strain evidence="6 7">CBS 291.85</strain>
    </source>
</reference>
<accession>A0A8H5GQ29</accession>
<evidence type="ECO:0000313" key="6">
    <source>
        <dbReference type="EMBL" id="KAF5368927.1"/>
    </source>
</evidence>
<dbReference type="AlphaFoldDB" id="A0A8H5GQ29"/>
<evidence type="ECO:0000256" key="3">
    <source>
        <dbReference type="ARBA" id="ARBA00022833"/>
    </source>
</evidence>